<name>A0A7S3Y8I0_HETAK</name>
<proteinExistence type="predicted"/>
<dbReference type="InterPro" id="IPR005944">
    <property type="entry name" value="Pro_iminopeptidase"/>
</dbReference>
<feature type="domain" description="Peptidase S33 tripeptidyl aminopeptidase-like C-terminal" evidence="1">
    <location>
        <begin position="124"/>
        <end position="188"/>
    </location>
</feature>
<gene>
    <name evidence="2" type="ORF">HAKA00212_LOCUS22386</name>
</gene>
<evidence type="ECO:0000313" key="2">
    <source>
        <dbReference type="EMBL" id="CAE0643955.1"/>
    </source>
</evidence>
<dbReference type="SUPFAM" id="SSF53474">
    <property type="entry name" value="alpha/beta-Hydrolases"/>
    <property type="match status" value="1"/>
</dbReference>
<dbReference type="EMBL" id="HBIU01050561">
    <property type="protein sequence ID" value="CAE0643955.1"/>
    <property type="molecule type" value="Transcribed_RNA"/>
</dbReference>
<dbReference type="GO" id="GO:0006508">
    <property type="term" value="P:proteolysis"/>
    <property type="evidence" value="ECO:0007669"/>
    <property type="project" value="InterPro"/>
</dbReference>
<dbReference type="AlphaFoldDB" id="A0A7S3Y8I0"/>
<dbReference type="PANTHER" id="PTHR43722">
    <property type="entry name" value="PROLINE IMINOPEPTIDASE"/>
    <property type="match status" value="1"/>
</dbReference>
<dbReference type="GO" id="GO:0005737">
    <property type="term" value="C:cytoplasm"/>
    <property type="evidence" value="ECO:0007669"/>
    <property type="project" value="InterPro"/>
</dbReference>
<dbReference type="PANTHER" id="PTHR43722:SF1">
    <property type="entry name" value="PROLINE IMINOPEPTIDASE"/>
    <property type="match status" value="1"/>
</dbReference>
<accession>A0A7S3Y8I0</accession>
<dbReference type="Pfam" id="PF08386">
    <property type="entry name" value="Abhydrolase_4"/>
    <property type="match status" value="1"/>
</dbReference>
<dbReference type="GO" id="GO:0004177">
    <property type="term" value="F:aminopeptidase activity"/>
    <property type="evidence" value="ECO:0007669"/>
    <property type="project" value="UniProtKB-EC"/>
</dbReference>
<sequence>MVLRGIFMLRRSELEFFYQNGASHIFPDAWESYIGMIPEEERGDLMAAYRRRLTDPDPAVRLPACREWTAWEMKTSYLTPSAAYIARADDSKWAEAFARIENHYFVHGGFFPTESYLLDNVDRVRHIPCVIIQGRYDVVCPAKSAWDLHRAWPEARFVLVQDAGHSAAEPGNTSELMRATEMFKASNRPEDENAEEIMSTMKK</sequence>
<dbReference type="InterPro" id="IPR029058">
    <property type="entry name" value="AB_hydrolase_fold"/>
</dbReference>
<reference evidence="2" key="1">
    <citation type="submission" date="2021-01" db="EMBL/GenBank/DDBJ databases">
        <authorList>
            <person name="Corre E."/>
            <person name="Pelletier E."/>
            <person name="Niang G."/>
            <person name="Scheremetjew M."/>
            <person name="Finn R."/>
            <person name="Kale V."/>
            <person name="Holt S."/>
            <person name="Cochrane G."/>
            <person name="Meng A."/>
            <person name="Brown T."/>
            <person name="Cohen L."/>
        </authorList>
    </citation>
    <scope>NUCLEOTIDE SEQUENCE</scope>
    <source>
        <strain evidence="2">CCMP3107</strain>
    </source>
</reference>
<dbReference type="Gene3D" id="3.40.50.1820">
    <property type="entry name" value="alpha/beta hydrolase"/>
    <property type="match status" value="1"/>
</dbReference>
<protein>
    <recommendedName>
        <fullName evidence="1">Peptidase S33 tripeptidyl aminopeptidase-like C-terminal domain-containing protein</fullName>
    </recommendedName>
</protein>
<evidence type="ECO:0000259" key="1">
    <source>
        <dbReference type="Pfam" id="PF08386"/>
    </source>
</evidence>
<dbReference type="InterPro" id="IPR013595">
    <property type="entry name" value="Pept_S33_TAP-like_C"/>
</dbReference>
<organism evidence="2">
    <name type="scientific">Heterosigma akashiwo</name>
    <name type="common">Chromophytic alga</name>
    <name type="synonym">Heterosigma carterae</name>
    <dbReference type="NCBI Taxonomy" id="2829"/>
    <lineage>
        <taxon>Eukaryota</taxon>
        <taxon>Sar</taxon>
        <taxon>Stramenopiles</taxon>
        <taxon>Ochrophyta</taxon>
        <taxon>Raphidophyceae</taxon>
        <taxon>Chattonellales</taxon>
        <taxon>Chattonellaceae</taxon>
        <taxon>Heterosigma</taxon>
    </lineage>
</organism>